<organism evidence="3">
    <name type="scientific">Noctiluca scintillans</name>
    <name type="common">Sea sparkle</name>
    <name type="synonym">Red tide dinoflagellate</name>
    <dbReference type="NCBI Taxonomy" id="2966"/>
    <lineage>
        <taxon>Eukaryota</taxon>
        <taxon>Sar</taxon>
        <taxon>Alveolata</taxon>
        <taxon>Dinophyceae</taxon>
        <taxon>Noctilucales</taxon>
        <taxon>Noctilucaceae</taxon>
        <taxon>Noctiluca</taxon>
    </lineage>
</organism>
<sequence length="387" mass="43953">MHGLTESEEPTDPTSNGESESPSLGLAVLKGEGQSADLQVGDEGSNLTKVFPDKEQAQNGTEVEGDGDEVEAEAEDDDSENLDEEEWEEYYVCPLNVRFTQEKIHPFFYRRGPILNVLPKIRAVSGAEDVLELVPPFAPIHCLRKDDELWSLDNRRLYALQNAAIQWWPVQCCTRVLVSDRLPRRKRKTQIRKFHTQSEGRTVHICARYKQFDTWNWFDNAVELEWCHLSDRIGALLSVFEIVPVLGGLLYRTGLTGLSSRVPLLISFLLTCAMDFTRQKLPVFERRICELHVKAIMDGNARRCVCGRNERQLMSAPQIAAIMSVALVLLLPYVFGIEMDRFRSSLLSCWLGLACVFTVQLVMFLLNTRAVHEEFSGVGQKLSPKHR</sequence>
<feature type="compositionally biased region" description="Acidic residues" evidence="1">
    <location>
        <begin position="1"/>
        <end position="11"/>
    </location>
</feature>
<feature type="transmembrane region" description="Helical" evidence="2">
    <location>
        <begin position="313"/>
        <end position="335"/>
    </location>
</feature>
<feature type="transmembrane region" description="Helical" evidence="2">
    <location>
        <begin position="347"/>
        <end position="366"/>
    </location>
</feature>
<protein>
    <submittedName>
        <fullName evidence="3">Uncharacterized protein</fullName>
    </submittedName>
</protein>
<feature type="compositionally biased region" description="Acidic residues" evidence="1">
    <location>
        <begin position="63"/>
        <end position="85"/>
    </location>
</feature>
<feature type="region of interest" description="Disordered" evidence="1">
    <location>
        <begin position="1"/>
        <end position="85"/>
    </location>
</feature>
<evidence type="ECO:0000256" key="2">
    <source>
        <dbReference type="SAM" id="Phobius"/>
    </source>
</evidence>
<evidence type="ECO:0000256" key="1">
    <source>
        <dbReference type="SAM" id="MobiDB-lite"/>
    </source>
</evidence>
<accession>A0A7S1F3Y3</accession>
<feature type="compositionally biased region" description="Polar residues" evidence="1">
    <location>
        <begin position="12"/>
        <end position="22"/>
    </location>
</feature>
<name>A0A7S1F3Y3_NOCSC</name>
<evidence type="ECO:0000313" key="3">
    <source>
        <dbReference type="EMBL" id="CAD8843233.1"/>
    </source>
</evidence>
<reference evidence="3" key="1">
    <citation type="submission" date="2021-01" db="EMBL/GenBank/DDBJ databases">
        <authorList>
            <person name="Corre E."/>
            <person name="Pelletier E."/>
            <person name="Niang G."/>
            <person name="Scheremetjew M."/>
            <person name="Finn R."/>
            <person name="Kale V."/>
            <person name="Holt S."/>
            <person name="Cochrane G."/>
            <person name="Meng A."/>
            <person name="Brown T."/>
            <person name="Cohen L."/>
        </authorList>
    </citation>
    <scope>NUCLEOTIDE SEQUENCE</scope>
</reference>
<dbReference type="EMBL" id="HBFQ01024844">
    <property type="protein sequence ID" value="CAD8843233.1"/>
    <property type="molecule type" value="Transcribed_RNA"/>
</dbReference>
<keyword evidence="2" id="KW-0812">Transmembrane</keyword>
<proteinExistence type="predicted"/>
<dbReference type="AlphaFoldDB" id="A0A7S1F3Y3"/>
<gene>
    <name evidence="3" type="ORF">NSCI0253_LOCUS17581</name>
</gene>
<keyword evidence="2" id="KW-0472">Membrane</keyword>
<keyword evidence="2" id="KW-1133">Transmembrane helix</keyword>